<feature type="coiled-coil region" evidence="13">
    <location>
        <begin position="79"/>
        <end position="117"/>
    </location>
</feature>
<protein>
    <recommendedName>
        <fullName evidence="8 10">Protein GrpE</fullName>
    </recommendedName>
    <alternativeName>
        <fullName evidence="9 10">HSP-70 cofactor</fullName>
    </alternativeName>
</protein>
<dbReference type="PRINTS" id="PR00773">
    <property type="entry name" value="GRPEPROTEIN"/>
</dbReference>
<dbReference type="PROSITE" id="PS01071">
    <property type="entry name" value="GRPE"/>
    <property type="match status" value="1"/>
</dbReference>
<dbReference type="GO" id="GO:0042803">
    <property type="term" value="F:protein homodimerization activity"/>
    <property type="evidence" value="ECO:0007669"/>
    <property type="project" value="InterPro"/>
</dbReference>
<comment type="similarity">
    <text evidence="2 10 12">Belongs to the GrpE family.</text>
</comment>
<evidence type="ECO:0000256" key="10">
    <source>
        <dbReference type="HAMAP-Rule" id="MF_01151"/>
    </source>
</evidence>
<dbReference type="InterPro" id="IPR009012">
    <property type="entry name" value="GrpE_head"/>
</dbReference>
<dbReference type="PANTHER" id="PTHR21237:SF23">
    <property type="entry name" value="GRPE PROTEIN HOMOLOG, MITOCHONDRIAL"/>
    <property type="match status" value="1"/>
</dbReference>
<dbReference type="Proteomes" id="UP000050497">
    <property type="component" value="Unassembled WGS sequence"/>
</dbReference>
<feature type="compositionally biased region" description="Basic and acidic residues" evidence="14">
    <location>
        <begin position="1"/>
        <end position="10"/>
    </location>
</feature>
<evidence type="ECO:0000256" key="14">
    <source>
        <dbReference type="SAM" id="MobiDB-lite"/>
    </source>
</evidence>
<evidence type="ECO:0000256" key="7">
    <source>
        <dbReference type="ARBA" id="ARBA00053401"/>
    </source>
</evidence>
<evidence type="ECO:0000256" key="3">
    <source>
        <dbReference type="ARBA" id="ARBA00011738"/>
    </source>
</evidence>
<dbReference type="GO" id="GO:0005737">
    <property type="term" value="C:cytoplasm"/>
    <property type="evidence" value="ECO:0007669"/>
    <property type="project" value="UniProtKB-SubCell"/>
</dbReference>
<dbReference type="PANTHER" id="PTHR21237">
    <property type="entry name" value="GRPE PROTEIN"/>
    <property type="match status" value="1"/>
</dbReference>
<name>A0A0N8KE83_9HYPH</name>
<dbReference type="InterPro" id="IPR013805">
    <property type="entry name" value="GrpE_CC"/>
</dbReference>
<evidence type="ECO:0000313" key="17">
    <source>
        <dbReference type="Proteomes" id="UP000050497"/>
    </source>
</evidence>
<keyword evidence="18" id="KW-1185">Reference proteome</keyword>
<comment type="subunit">
    <text evidence="3 10">Homodimer.</text>
</comment>
<evidence type="ECO:0000313" key="18">
    <source>
        <dbReference type="Proteomes" id="UP000182800"/>
    </source>
</evidence>
<evidence type="ECO:0000256" key="9">
    <source>
        <dbReference type="ARBA" id="ARBA00076414"/>
    </source>
</evidence>
<dbReference type="Gene3D" id="2.30.22.10">
    <property type="entry name" value="Head domain of nucleotide exchange factor GrpE"/>
    <property type="match status" value="1"/>
</dbReference>
<dbReference type="CDD" id="cd00446">
    <property type="entry name" value="GrpE"/>
    <property type="match status" value="1"/>
</dbReference>
<keyword evidence="6 10" id="KW-0143">Chaperone</keyword>
<evidence type="ECO:0000313" key="15">
    <source>
        <dbReference type="EMBL" id="KPQ10618.1"/>
    </source>
</evidence>
<reference evidence="15 17" key="1">
    <citation type="submission" date="2015-09" db="EMBL/GenBank/DDBJ databases">
        <title>Identification and resolution of microdiversity through metagenomic sequencing of parallel consortia.</title>
        <authorList>
            <person name="Nelson W.C."/>
            <person name="Romine M.F."/>
            <person name="Lindemann S.R."/>
        </authorList>
    </citation>
    <scope>NUCLEOTIDE SEQUENCE [LARGE SCALE GENOMIC DNA]</scope>
    <source>
        <strain evidence="15">HL-109</strain>
    </source>
</reference>
<evidence type="ECO:0000256" key="13">
    <source>
        <dbReference type="SAM" id="Coils"/>
    </source>
</evidence>
<evidence type="ECO:0000313" key="16">
    <source>
        <dbReference type="EMBL" id="SCC79321.1"/>
    </source>
</evidence>
<dbReference type="InterPro" id="IPR000740">
    <property type="entry name" value="GrpE"/>
</dbReference>
<evidence type="ECO:0000256" key="2">
    <source>
        <dbReference type="ARBA" id="ARBA00009054"/>
    </source>
</evidence>
<dbReference type="FunFam" id="2.30.22.10:FF:000001">
    <property type="entry name" value="Protein GrpE"/>
    <property type="match status" value="1"/>
</dbReference>
<dbReference type="HAMAP" id="MF_01151">
    <property type="entry name" value="GrpE"/>
    <property type="match status" value="1"/>
</dbReference>
<proteinExistence type="inferred from homology"/>
<accession>A0A0N8KE83</accession>
<organism evidence="15 17">
    <name type="scientific">Saliniramus fredricksonii</name>
    <dbReference type="NCBI Taxonomy" id="1653334"/>
    <lineage>
        <taxon>Bacteria</taxon>
        <taxon>Pseudomonadati</taxon>
        <taxon>Pseudomonadota</taxon>
        <taxon>Alphaproteobacteria</taxon>
        <taxon>Hyphomicrobiales</taxon>
        <taxon>Salinarimonadaceae</taxon>
        <taxon>Saliniramus</taxon>
    </lineage>
</organism>
<evidence type="ECO:0000256" key="6">
    <source>
        <dbReference type="ARBA" id="ARBA00023186"/>
    </source>
</evidence>
<dbReference type="SUPFAM" id="SSF58014">
    <property type="entry name" value="Coiled-coil domain of nucleotide exchange factor GrpE"/>
    <property type="match status" value="1"/>
</dbReference>
<feature type="compositionally biased region" description="Low complexity" evidence="14">
    <location>
        <begin position="32"/>
        <end position="52"/>
    </location>
</feature>
<dbReference type="OrthoDB" id="9789811at2"/>
<dbReference type="EMBL" id="LJSX01000014">
    <property type="protein sequence ID" value="KPQ10618.1"/>
    <property type="molecule type" value="Genomic_DNA"/>
</dbReference>
<feature type="region of interest" description="Disordered" evidence="14">
    <location>
        <begin position="1"/>
        <end position="74"/>
    </location>
</feature>
<dbReference type="NCBIfam" id="NF010748">
    <property type="entry name" value="PRK14150.1"/>
    <property type="match status" value="1"/>
</dbReference>
<evidence type="ECO:0000256" key="5">
    <source>
        <dbReference type="ARBA" id="ARBA00023016"/>
    </source>
</evidence>
<keyword evidence="13" id="KW-0175">Coiled coil</keyword>
<reference evidence="16 18" key="2">
    <citation type="submission" date="2016-08" db="EMBL/GenBank/DDBJ databases">
        <authorList>
            <person name="Varghese N."/>
            <person name="Submissions Spin"/>
        </authorList>
    </citation>
    <scope>NUCLEOTIDE SEQUENCE [LARGE SCALE GENOMIC DNA]</scope>
    <source>
        <strain evidence="16 18">HL-109</strain>
    </source>
</reference>
<comment type="function">
    <text evidence="7 10 11">Participates actively in the response to hyperosmotic and heat shock by preventing the aggregation of stress-denatured proteins, in association with DnaK and GrpE. It is the nucleotide exchange factor for DnaK and may function as a thermosensor. Unfolded proteins bind initially to DnaJ; upon interaction with the DnaJ-bound protein, DnaK hydrolyzes its bound ATP, resulting in the formation of a stable complex. GrpE releases ADP from DnaK; ATP binding to DnaK triggers the release of the substrate protein, thus completing the reaction cycle. Several rounds of ATP-dependent interactions between DnaJ, DnaK and GrpE are required for fully efficient folding.</text>
</comment>
<comment type="subcellular location">
    <subcellularLocation>
        <location evidence="1 10">Cytoplasm</location>
    </subcellularLocation>
</comment>
<dbReference type="RefSeq" id="WP_083204288.1">
    <property type="nucleotide sequence ID" value="NZ_FMBM01000001.1"/>
</dbReference>
<dbReference type="SUPFAM" id="SSF51064">
    <property type="entry name" value="Head domain of nucleotide exchange factor GrpE"/>
    <property type="match status" value="1"/>
</dbReference>
<comment type="caution">
    <text evidence="15">The sequence shown here is derived from an EMBL/GenBank/DDBJ whole genome shotgun (WGS) entry which is preliminary data.</text>
</comment>
<dbReference type="PATRIC" id="fig|1653334.4.peg.3381"/>
<dbReference type="GO" id="GO:0006457">
    <property type="term" value="P:protein folding"/>
    <property type="evidence" value="ECO:0007669"/>
    <property type="project" value="InterPro"/>
</dbReference>
<keyword evidence="4 10" id="KW-0963">Cytoplasm</keyword>
<dbReference type="GO" id="GO:0051087">
    <property type="term" value="F:protein-folding chaperone binding"/>
    <property type="evidence" value="ECO:0007669"/>
    <property type="project" value="InterPro"/>
</dbReference>
<gene>
    <name evidence="10 15" type="primary">grpE</name>
    <name evidence="16" type="ORF">GA0071312_0807</name>
    <name evidence="15" type="ORF">HLUCCO17_10260</name>
</gene>
<evidence type="ECO:0000256" key="12">
    <source>
        <dbReference type="RuleBase" id="RU004478"/>
    </source>
</evidence>
<dbReference type="Pfam" id="PF01025">
    <property type="entry name" value="GrpE"/>
    <property type="match status" value="1"/>
</dbReference>
<dbReference type="STRING" id="1653334.GA0071312_0807"/>
<dbReference type="EMBL" id="FMBM01000001">
    <property type="protein sequence ID" value="SCC79321.1"/>
    <property type="molecule type" value="Genomic_DNA"/>
</dbReference>
<keyword evidence="5 10" id="KW-0346">Stress response</keyword>
<evidence type="ECO:0000256" key="1">
    <source>
        <dbReference type="ARBA" id="ARBA00004496"/>
    </source>
</evidence>
<dbReference type="AlphaFoldDB" id="A0A0N8KE83"/>
<dbReference type="NCBIfam" id="NF010739">
    <property type="entry name" value="PRK14141.1"/>
    <property type="match status" value="1"/>
</dbReference>
<evidence type="ECO:0000256" key="4">
    <source>
        <dbReference type="ARBA" id="ARBA00022490"/>
    </source>
</evidence>
<dbReference type="GO" id="GO:0000774">
    <property type="term" value="F:adenyl-nucleotide exchange factor activity"/>
    <property type="evidence" value="ECO:0007669"/>
    <property type="project" value="InterPro"/>
</dbReference>
<evidence type="ECO:0000256" key="8">
    <source>
        <dbReference type="ARBA" id="ARBA00072274"/>
    </source>
</evidence>
<dbReference type="GO" id="GO:0051082">
    <property type="term" value="F:unfolded protein binding"/>
    <property type="evidence" value="ECO:0007669"/>
    <property type="project" value="TreeGrafter"/>
</dbReference>
<dbReference type="Gene3D" id="3.90.20.20">
    <property type="match status" value="1"/>
</dbReference>
<evidence type="ECO:0000256" key="11">
    <source>
        <dbReference type="RuleBase" id="RU000639"/>
    </source>
</evidence>
<dbReference type="Proteomes" id="UP000182800">
    <property type="component" value="Unassembled WGS sequence"/>
</dbReference>
<sequence length="249" mass="26020">MTDSHPKDPNHNPQSGNADPANGGPAPRHQEAGAAFASQAYAAAAQEGAQEGTRQDEGHGATAPRAGGVDDAAPGTDALAAAEAEKAEMKDKLLRTLADMENLRRRTEKEVADARAYAVTAFARDMLTVADNIHRALDAVPAEARVQMDDALKALIEGIELTERDLMKSMERHGVRKLSPEGGKFDPNLHQAMFEVPDPSVPSGQVVQVVQDGYVIGERVLRPAMVGVAKGGPKPAPAGHGNGGSDSAA</sequence>